<feature type="region of interest" description="Disordered" evidence="1">
    <location>
        <begin position="153"/>
        <end position="299"/>
    </location>
</feature>
<dbReference type="Pfam" id="PF01607">
    <property type="entry name" value="CBM_14"/>
    <property type="match status" value="1"/>
</dbReference>
<evidence type="ECO:0000259" key="2">
    <source>
        <dbReference type="PROSITE" id="PS50940"/>
    </source>
</evidence>
<feature type="compositionally biased region" description="Low complexity" evidence="1">
    <location>
        <begin position="194"/>
        <end position="250"/>
    </location>
</feature>
<dbReference type="InterPro" id="IPR052976">
    <property type="entry name" value="Scoloptoxin-like"/>
</dbReference>
<evidence type="ECO:0000313" key="3">
    <source>
        <dbReference type="EMBL" id="SOQ54291.1"/>
    </source>
</evidence>
<dbReference type="InterPro" id="IPR036508">
    <property type="entry name" value="Chitin-bd_dom_sf"/>
</dbReference>
<name>A0A2H1WMI3_SPOFR</name>
<dbReference type="SUPFAM" id="SSF57625">
    <property type="entry name" value="Invertebrate chitin-binding proteins"/>
    <property type="match status" value="1"/>
</dbReference>
<reference evidence="3" key="1">
    <citation type="submission" date="2016-07" db="EMBL/GenBank/DDBJ databases">
        <authorList>
            <person name="Bretaudeau A."/>
        </authorList>
    </citation>
    <scope>NUCLEOTIDE SEQUENCE</scope>
    <source>
        <strain evidence="3">Rice</strain>
        <tissue evidence="3">Whole body</tissue>
    </source>
</reference>
<dbReference type="EMBL" id="ODYU01009686">
    <property type="protein sequence ID" value="SOQ54291.1"/>
    <property type="molecule type" value="Genomic_DNA"/>
</dbReference>
<feature type="compositionally biased region" description="Low complexity" evidence="1">
    <location>
        <begin position="275"/>
        <end position="284"/>
    </location>
</feature>
<dbReference type="GO" id="GO:0005576">
    <property type="term" value="C:extracellular region"/>
    <property type="evidence" value="ECO:0007669"/>
    <property type="project" value="InterPro"/>
</dbReference>
<dbReference type="GO" id="GO:0008061">
    <property type="term" value="F:chitin binding"/>
    <property type="evidence" value="ECO:0007669"/>
    <property type="project" value="InterPro"/>
</dbReference>
<protein>
    <submittedName>
        <fullName evidence="3">SFRICE_012903</fullName>
    </submittedName>
</protein>
<feature type="region of interest" description="Disordered" evidence="1">
    <location>
        <begin position="404"/>
        <end position="552"/>
    </location>
</feature>
<accession>A0A2H1WMI3</accession>
<dbReference type="PANTHER" id="PTHR22933">
    <property type="entry name" value="FI18007P1-RELATED"/>
    <property type="match status" value="1"/>
</dbReference>
<feature type="domain" description="Chitin-binding type-2" evidence="2">
    <location>
        <begin position="317"/>
        <end position="375"/>
    </location>
</feature>
<gene>
    <name evidence="3" type="ORF">SFRICE_012903</name>
</gene>
<proteinExistence type="predicted"/>
<dbReference type="SMART" id="SM00494">
    <property type="entry name" value="ChtBD2"/>
    <property type="match status" value="1"/>
</dbReference>
<evidence type="ECO:0000256" key="1">
    <source>
        <dbReference type="SAM" id="MobiDB-lite"/>
    </source>
</evidence>
<dbReference type="PROSITE" id="PS50940">
    <property type="entry name" value="CHIT_BIND_II"/>
    <property type="match status" value="1"/>
</dbReference>
<feature type="compositionally biased region" description="Low complexity" evidence="1">
    <location>
        <begin position="525"/>
        <end position="550"/>
    </location>
</feature>
<dbReference type="Gene3D" id="2.170.140.10">
    <property type="entry name" value="Chitin binding domain"/>
    <property type="match status" value="1"/>
</dbReference>
<feature type="compositionally biased region" description="Low complexity" evidence="1">
    <location>
        <begin position="404"/>
        <end position="503"/>
    </location>
</feature>
<dbReference type="InterPro" id="IPR002557">
    <property type="entry name" value="Chitin-bd_dom"/>
</dbReference>
<dbReference type="AlphaFoldDB" id="A0A2H1WMI3"/>
<feature type="compositionally biased region" description="Low complexity" evidence="1">
    <location>
        <begin position="165"/>
        <end position="183"/>
    </location>
</feature>
<dbReference type="PANTHER" id="PTHR22933:SF42">
    <property type="entry name" value="FI18455P1-RELATED"/>
    <property type="match status" value="1"/>
</dbReference>
<sequence>MRFLNRTTEIEPDLLIGHQPYWDTSVVTAQLALWLGNWLLFNVSRVHFPHGTTLCVIHRLLFRVWVSYPKQLIVDHTKSCSVWESNPLQVPRQPVSRPPFQPCCQIHHPITSPALGDARGSVRFLLTKNHPTYSCFSSRSPVVLALAAAQNGYDYNRPNRPFGQGTSSRPGTSPGSGGTTTTSYPIRPQSDDFSGPSGPTTGYPSGPQNYPGSGSQRPGYPGSSYPGQGPSGPSGSYPGSSDSSYPQGSRGPSGFPGQGSRYPGQGQNYPGSGSGNNFGTTSFSDSDNGNYEGGDYSAIPGEPDIDYPILSYIPQTSFSCKAQSLPGYYADVDARCQVFHVCSNNRTYDFLCPNGTIFSQEDFVCVWWNQFSCESAPGLYELNAKLYDYSIKGSSDDYSSFNDYSGSSYPGSRGPQGPSSYPGSGSSRPSNYPGGSGPSTPYPGIQSTSSYPGSQGPSQYPGPQGPTGSYPGSQGPSGSYPGSQGPSGSYPGSQGPSGNYPGYPGSGSGPQGPSSGPSGSGYPGSGSTTPYPGSGSGSQGYPSGRPSGPSFNGGGVKIAFNVRKIKPNSIPFSSFNIHAIRMQWALVMLLKSMKFHYINIDQSELDSRASPLLLLEYFLKIRCQY</sequence>
<organism evidence="3">
    <name type="scientific">Spodoptera frugiperda</name>
    <name type="common">Fall armyworm</name>
    <dbReference type="NCBI Taxonomy" id="7108"/>
    <lineage>
        <taxon>Eukaryota</taxon>
        <taxon>Metazoa</taxon>
        <taxon>Ecdysozoa</taxon>
        <taxon>Arthropoda</taxon>
        <taxon>Hexapoda</taxon>
        <taxon>Insecta</taxon>
        <taxon>Pterygota</taxon>
        <taxon>Neoptera</taxon>
        <taxon>Endopterygota</taxon>
        <taxon>Lepidoptera</taxon>
        <taxon>Glossata</taxon>
        <taxon>Ditrysia</taxon>
        <taxon>Noctuoidea</taxon>
        <taxon>Noctuidae</taxon>
        <taxon>Amphipyrinae</taxon>
        <taxon>Spodoptera</taxon>
    </lineage>
</organism>